<comment type="subcellular location">
    <subcellularLocation>
        <location evidence="1">Cell inner membrane</location>
        <topology evidence="1">Multi-pass membrane protein</topology>
    </subcellularLocation>
</comment>
<comment type="similarity">
    <text evidence="10">Belongs to the ABC transporter superfamily. Siderophore-Fe(3+) uptake transporter (SIUT) (TC 3.A.1.21) family.</text>
</comment>
<evidence type="ECO:0000259" key="14">
    <source>
        <dbReference type="PROSITE" id="PS50929"/>
    </source>
</evidence>
<keyword evidence="9 12" id="KW-0472">Membrane</keyword>
<evidence type="ECO:0000256" key="5">
    <source>
        <dbReference type="ARBA" id="ARBA00022692"/>
    </source>
</evidence>
<dbReference type="Pfam" id="PF00005">
    <property type="entry name" value="ABC_tran"/>
    <property type="match status" value="1"/>
</dbReference>
<keyword evidence="6" id="KW-0547">Nucleotide-binding</keyword>
<evidence type="ECO:0000313" key="15">
    <source>
        <dbReference type="EMBL" id="AYF25935.1"/>
    </source>
</evidence>
<dbReference type="PANTHER" id="PTHR24221:SF654">
    <property type="entry name" value="ATP-BINDING CASSETTE SUB-FAMILY B MEMBER 6"/>
    <property type="match status" value="1"/>
</dbReference>
<organism evidence="15 16">
    <name type="scientific">Micromonospora tulbaghiae</name>
    <dbReference type="NCBI Taxonomy" id="479978"/>
    <lineage>
        <taxon>Bacteria</taxon>
        <taxon>Bacillati</taxon>
        <taxon>Actinomycetota</taxon>
        <taxon>Actinomycetes</taxon>
        <taxon>Micromonosporales</taxon>
        <taxon>Micromonosporaceae</taxon>
        <taxon>Micromonospora</taxon>
    </lineage>
</organism>
<keyword evidence="2" id="KW-0813">Transport</keyword>
<dbReference type="GO" id="GO:0016887">
    <property type="term" value="F:ATP hydrolysis activity"/>
    <property type="evidence" value="ECO:0007669"/>
    <property type="project" value="InterPro"/>
</dbReference>
<feature type="transmembrane region" description="Helical" evidence="12">
    <location>
        <begin position="87"/>
        <end position="108"/>
    </location>
</feature>
<dbReference type="InterPro" id="IPR003593">
    <property type="entry name" value="AAA+_ATPase"/>
</dbReference>
<dbReference type="AlphaFoldDB" id="A0A386WCE0"/>
<dbReference type="SMART" id="SM00382">
    <property type="entry name" value="AAA"/>
    <property type="match status" value="1"/>
</dbReference>
<feature type="compositionally biased region" description="Pro residues" evidence="11">
    <location>
        <begin position="13"/>
        <end position="23"/>
    </location>
</feature>
<evidence type="ECO:0000256" key="11">
    <source>
        <dbReference type="SAM" id="MobiDB-lite"/>
    </source>
</evidence>
<evidence type="ECO:0000256" key="8">
    <source>
        <dbReference type="ARBA" id="ARBA00022989"/>
    </source>
</evidence>
<protein>
    <submittedName>
        <fullName evidence="15">Multidrug ABC transporter permease</fullName>
    </submittedName>
</protein>
<evidence type="ECO:0000256" key="12">
    <source>
        <dbReference type="SAM" id="Phobius"/>
    </source>
</evidence>
<evidence type="ECO:0000256" key="1">
    <source>
        <dbReference type="ARBA" id="ARBA00004429"/>
    </source>
</evidence>
<dbReference type="GO" id="GO:0005524">
    <property type="term" value="F:ATP binding"/>
    <property type="evidence" value="ECO:0007669"/>
    <property type="project" value="UniProtKB-KW"/>
</dbReference>
<sequence length="638" mass="67957">MSPPGDAGTPGPSAGPPGEPPGGAPRATDRRRWPLVAAAALGARLVRRGALLTTTAYGLVTLASGVLPIVTAWLLKVVLDAVGSGAAWGTVLGAGAGLAVAGLGTALLPQLGAYLTGEIGRNVALVADDELYRSVGRQVGLARLEDPVFLDRLRLAQDAAAMPVQLVEAAFGLVRGVLLVGGFVGSLALLSPALTGLVLLAAVPVFLAELALARRRARVQWQVGPWERTEIVYRDLLQDVQAAKEIRLFGLEDFLRGRMLRERRRANQALRRVDRRELLVQGGLGMLAAVVGGAGLLWAVRAAYAGELTVGDVSIVIAALAGVQTGLNALVRAVAGGHEQLLLFDHFAVIAGGPVDLPLAVDPAPARPLRRGIELRDVWFRYGDELPWVLRGVDLHLPAGQAVGLVGLNGAGKSTIVKLLCRFYDPSRGAILWDGVDLRDLDVAELRRRIGAVFQDYMAYDLSAAENIGVGNLPVSDDRDRLVRAARKAGVHPAIEALPHGYDTLLTRIFFGESDQGDLQTGVRLSGGQWQRIALARAYLREEHDLMILDEPSSGLDPDAEYEVHTALRAHRAGRTSVLVSHRLGSIRDADRIVVLAEGRVAEQGTHTELLSAGGAYAELFRRQADGYQLDPVPEEAL</sequence>
<dbReference type="Pfam" id="PF00664">
    <property type="entry name" value="ABC_membrane"/>
    <property type="match status" value="1"/>
</dbReference>
<dbReference type="SUPFAM" id="SSF52540">
    <property type="entry name" value="P-loop containing nucleoside triphosphate hydrolases"/>
    <property type="match status" value="1"/>
</dbReference>
<name>A0A386WCE0_9ACTN</name>
<dbReference type="EMBL" id="CP024087">
    <property type="protein sequence ID" value="AYF25935.1"/>
    <property type="molecule type" value="Genomic_DNA"/>
</dbReference>
<accession>A0A386WCE0</accession>
<dbReference type="GO" id="GO:0034040">
    <property type="term" value="F:ATPase-coupled lipid transmembrane transporter activity"/>
    <property type="evidence" value="ECO:0007669"/>
    <property type="project" value="TreeGrafter"/>
</dbReference>
<dbReference type="Proteomes" id="UP000267804">
    <property type="component" value="Chromosome"/>
</dbReference>
<dbReference type="Gene3D" id="1.20.1560.10">
    <property type="entry name" value="ABC transporter type 1, transmembrane domain"/>
    <property type="match status" value="1"/>
</dbReference>
<feature type="transmembrane region" description="Helical" evidence="12">
    <location>
        <begin position="193"/>
        <end position="212"/>
    </location>
</feature>
<keyword evidence="3" id="KW-1003">Cell membrane</keyword>
<feature type="domain" description="ABC transporter" evidence="13">
    <location>
        <begin position="373"/>
        <end position="623"/>
    </location>
</feature>
<evidence type="ECO:0000256" key="9">
    <source>
        <dbReference type="ARBA" id="ARBA00023136"/>
    </source>
</evidence>
<dbReference type="SUPFAM" id="SSF90123">
    <property type="entry name" value="ABC transporter transmembrane region"/>
    <property type="match status" value="1"/>
</dbReference>
<evidence type="ECO:0000256" key="6">
    <source>
        <dbReference type="ARBA" id="ARBA00022741"/>
    </source>
</evidence>
<feature type="transmembrane region" description="Helical" evidence="12">
    <location>
        <begin position="50"/>
        <end position="75"/>
    </location>
</feature>
<dbReference type="Gene3D" id="3.40.50.300">
    <property type="entry name" value="P-loop containing nucleotide triphosphate hydrolases"/>
    <property type="match status" value="1"/>
</dbReference>
<dbReference type="PROSITE" id="PS50929">
    <property type="entry name" value="ABC_TM1F"/>
    <property type="match status" value="1"/>
</dbReference>
<feature type="transmembrane region" description="Helical" evidence="12">
    <location>
        <begin position="166"/>
        <end position="187"/>
    </location>
</feature>
<keyword evidence="4" id="KW-0997">Cell inner membrane</keyword>
<dbReference type="InterPro" id="IPR003439">
    <property type="entry name" value="ABC_transporter-like_ATP-bd"/>
</dbReference>
<feature type="domain" description="ABC transmembrane type-1" evidence="14">
    <location>
        <begin position="59"/>
        <end position="335"/>
    </location>
</feature>
<evidence type="ECO:0000256" key="4">
    <source>
        <dbReference type="ARBA" id="ARBA00022519"/>
    </source>
</evidence>
<dbReference type="PROSITE" id="PS50893">
    <property type="entry name" value="ABC_TRANSPORTER_2"/>
    <property type="match status" value="1"/>
</dbReference>
<dbReference type="FunFam" id="3.40.50.300:FF:000221">
    <property type="entry name" value="Multidrug ABC transporter ATP-binding protein"/>
    <property type="match status" value="1"/>
</dbReference>
<feature type="transmembrane region" description="Helical" evidence="12">
    <location>
        <begin position="278"/>
        <end position="300"/>
    </location>
</feature>
<dbReference type="PROSITE" id="PS00211">
    <property type="entry name" value="ABC_TRANSPORTER_1"/>
    <property type="match status" value="1"/>
</dbReference>
<keyword evidence="5 12" id="KW-0812">Transmembrane</keyword>
<evidence type="ECO:0000259" key="13">
    <source>
        <dbReference type="PROSITE" id="PS50893"/>
    </source>
</evidence>
<feature type="region of interest" description="Disordered" evidence="11">
    <location>
        <begin position="1"/>
        <end position="29"/>
    </location>
</feature>
<feature type="compositionally biased region" description="Low complexity" evidence="11">
    <location>
        <begin position="1"/>
        <end position="12"/>
    </location>
</feature>
<reference evidence="15 16" key="1">
    <citation type="submission" date="2017-10" db="EMBL/GenBank/DDBJ databases">
        <title>Integration of genomic and chemical information greatly accelerates assignment of the full stereostructure of myelolactone, a potent inhibitor of myeloma from a marine-derived Micromonospora.</title>
        <authorList>
            <person name="Kim M.C."/>
            <person name="Machado H."/>
            <person name="Jensen P.R."/>
            <person name="Fenical W."/>
        </authorList>
    </citation>
    <scope>NUCLEOTIDE SEQUENCE [LARGE SCALE GENOMIC DNA]</scope>
    <source>
        <strain evidence="15 16">CNY-010</strain>
    </source>
</reference>
<keyword evidence="8 12" id="KW-1133">Transmembrane helix</keyword>
<keyword evidence="7" id="KW-0067">ATP-binding</keyword>
<dbReference type="GO" id="GO:0140359">
    <property type="term" value="F:ABC-type transporter activity"/>
    <property type="evidence" value="ECO:0007669"/>
    <property type="project" value="InterPro"/>
</dbReference>
<dbReference type="InterPro" id="IPR027417">
    <property type="entry name" value="P-loop_NTPase"/>
</dbReference>
<dbReference type="InterPro" id="IPR039421">
    <property type="entry name" value="Type_1_exporter"/>
</dbReference>
<dbReference type="InterPro" id="IPR017871">
    <property type="entry name" value="ABC_transporter-like_CS"/>
</dbReference>
<evidence type="ECO:0000313" key="16">
    <source>
        <dbReference type="Proteomes" id="UP000267804"/>
    </source>
</evidence>
<proteinExistence type="inferred from homology"/>
<evidence type="ECO:0000256" key="10">
    <source>
        <dbReference type="ARBA" id="ARBA00023455"/>
    </source>
</evidence>
<evidence type="ECO:0000256" key="2">
    <source>
        <dbReference type="ARBA" id="ARBA00022448"/>
    </source>
</evidence>
<evidence type="ECO:0000256" key="3">
    <source>
        <dbReference type="ARBA" id="ARBA00022475"/>
    </source>
</evidence>
<evidence type="ECO:0000256" key="7">
    <source>
        <dbReference type="ARBA" id="ARBA00022840"/>
    </source>
</evidence>
<gene>
    <name evidence="15" type="ORF">CSH63_00345</name>
</gene>
<dbReference type="InterPro" id="IPR036640">
    <property type="entry name" value="ABC1_TM_sf"/>
</dbReference>
<dbReference type="InterPro" id="IPR011527">
    <property type="entry name" value="ABC1_TM_dom"/>
</dbReference>
<dbReference type="KEGG" id="mtua:CSH63_00345"/>
<dbReference type="GO" id="GO:0005886">
    <property type="term" value="C:plasma membrane"/>
    <property type="evidence" value="ECO:0007669"/>
    <property type="project" value="UniProtKB-SubCell"/>
</dbReference>
<dbReference type="PANTHER" id="PTHR24221">
    <property type="entry name" value="ATP-BINDING CASSETTE SUB-FAMILY B"/>
    <property type="match status" value="1"/>
</dbReference>